<evidence type="ECO:0000313" key="3">
    <source>
        <dbReference type="Proteomes" id="UP000244906"/>
    </source>
</evidence>
<feature type="transmembrane region" description="Helical" evidence="1">
    <location>
        <begin position="44"/>
        <end position="62"/>
    </location>
</feature>
<reference evidence="2 3" key="1">
    <citation type="submission" date="2018-04" db="EMBL/GenBank/DDBJ databases">
        <title>Thalassorhabdus spongiae gen. nov., sp. nov., isolated from a marine sponge in South-West Iceland.</title>
        <authorList>
            <person name="Knobloch S."/>
            <person name="Daussin A."/>
            <person name="Johannsson R."/>
            <person name="Marteinsson V.T."/>
        </authorList>
    </citation>
    <scope>NUCLEOTIDE SEQUENCE [LARGE SCALE GENOMIC DNA]</scope>
    <source>
        <strain evidence="2 3">Hp12</strain>
    </source>
</reference>
<accession>A0A2V1GQF5</accession>
<protein>
    <submittedName>
        <fullName evidence="2">Uncharacterized protein</fullName>
    </submittedName>
</protein>
<dbReference type="Proteomes" id="UP000244906">
    <property type="component" value="Unassembled WGS sequence"/>
</dbReference>
<evidence type="ECO:0000313" key="2">
    <source>
        <dbReference type="EMBL" id="PVZ65428.1"/>
    </source>
</evidence>
<sequence length="69" mass="7817">MGLGGLWLGNVISAIISGEIISYIEITWESDVRYQRATQPFSFWLNLLIEFFVGVVAISSTFPKDLYKD</sequence>
<feature type="transmembrane region" description="Helical" evidence="1">
    <location>
        <begin position="6"/>
        <end position="24"/>
    </location>
</feature>
<name>A0A2V1GQF5_9GAMM</name>
<evidence type="ECO:0000256" key="1">
    <source>
        <dbReference type="SAM" id="Phobius"/>
    </source>
</evidence>
<keyword evidence="1" id="KW-0812">Transmembrane</keyword>
<gene>
    <name evidence="2" type="ORF">DC094_18270</name>
</gene>
<keyword evidence="3" id="KW-1185">Reference proteome</keyword>
<dbReference type="AlphaFoldDB" id="A0A2V1GQF5"/>
<comment type="caution">
    <text evidence="2">The sequence shown here is derived from an EMBL/GenBank/DDBJ whole genome shotgun (WGS) entry which is preliminary data.</text>
</comment>
<dbReference type="EMBL" id="QDDL01000010">
    <property type="protein sequence ID" value="PVZ65428.1"/>
    <property type="molecule type" value="Genomic_DNA"/>
</dbReference>
<keyword evidence="1" id="KW-1133">Transmembrane helix</keyword>
<organism evidence="2 3">
    <name type="scientific">Pelagibaculum spongiae</name>
    <dbReference type="NCBI Taxonomy" id="2080658"/>
    <lineage>
        <taxon>Bacteria</taxon>
        <taxon>Pseudomonadati</taxon>
        <taxon>Pseudomonadota</taxon>
        <taxon>Gammaproteobacteria</taxon>
        <taxon>Oceanospirillales</taxon>
        <taxon>Pelagibaculum</taxon>
    </lineage>
</organism>
<proteinExistence type="predicted"/>
<keyword evidence="1" id="KW-0472">Membrane</keyword>